<keyword evidence="5" id="KW-0408">Iron</keyword>
<evidence type="ECO:0000256" key="3">
    <source>
        <dbReference type="ARBA" id="ARBA00022691"/>
    </source>
</evidence>
<keyword evidence="2" id="KW-0004">4Fe-4S</keyword>
<keyword evidence="8" id="KW-1185">Reference proteome</keyword>
<evidence type="ECO:0000256" key="5">
    <source>
        <dbReference type="ARBA" id="ARBA00023004"/>
    </source>
</evidence>
<dbReference type="InterPro" id="IPR013785">
    <property type="entry name" value="Aldolase_TIM"/>
</dbReference>
<evidence type="ECO:0000256" key="6">
    <source>
        <dbReference type="ARBA" id="ARBA00023014"/>
    </source>
</evidence>
<dbReference type="SFLD" id="SFLDS00029">
    <property type="entry name" value="Radical_SAM"/>
    <property type="match status" value="1"/>
</dbReference>
<evidence type="ECO:0000313" key="8">
    <source>
        <dbReference type="Proteomes" id="UP001501444"/>
    </source>
</evidence>
<dbReference type="InterPro" id="IPR034457">
    <property type="entry name" value="Organic_radical-activating"/>
</dbReference>
<dbReference type="EMBL" id="BAAARV010000025">
    <property type="protein sequence ID" value="GAA2347855.1"/>
    <property type="molecule type" value="Genomic_DNA"/>
</dbReference>
<accession>A0ABP5TCW9</accession>
<dbReference type="Proteomes" id="UP001501444">
    <property type="component" value="Unassembled WGS sequence"/>
</dbReference>
<dbReference type="SFLD" id="SFLDG01066">
    <property type="entry name" value="organic_radical-activating_enz"/>
    <property type="match status" value="1"/>
</dbReference>
<keyword evidence="3" id="KW-0949">S-adenosyl-L-methionine</keyword>
<dbReference type="InterPro" id="IPR007197">
    <property type="entry name" value="rSAM"/>
</dbReference>
<evidence type="ECO:0000256" key="2">
    <source>
        <dbReference type="ARBA" id="ARBA00022485"/>
    </source>
</evidence>
<dbReference type="PANTHER" id="PTHR30352:SF2">
    <property type="entry name" value="ANAEROBIC RIBONUCLEOSIDE-TRIPHOSPHATE REDUCTASE-ACTIVATING PROTEIN"/>
    <property type="match status" value="1"/>
</dbReference>
<organism evidence="7 8">
    <name type="scientific">Dactylosporangium salmoneum</name>
    <dbReference type="NCBI Taxonomy" id="53361"/>
    <lineage>
        <taxon>Bacteria</taxon>
        <taxon>Bacillati</taxon>
        <taxon>Actinomycetota</taxon>
        <taxon>Actinomycetes</taxon>
        <taxon>Micromonosporales</taxon>
        <taxon>Micromonosporaceae</taxon>
        <taxon>Dactylosporangium</taxon>
    </lineage>
</organism>
<evidence type="ECO:0000256" key="4">
    <source>
        <dbReference type="ARBA" id="ARBA00022723"/>
    </source>
</evidence>
<dbReference type="InterPro" id="IPR012837">
    <property type="entry name" value="NrdG"/>
</dbReference>
<gene>
    <name evidence="7" type="ORF">GCM10010170_036000</name>
</gene>
<dbReference type="SUPFAM" id="SSF102114">
    <property type="entry name" value="Radical SAM enzymes"/>
    <property type="match status" value="1"/>
</dbReference>
<name>A0ABP5TCW9_9ACTN</name>
<comment type="cofactor">
    <cofactor evidence="1">
        <name>[4Fe-4S] cluster</name>
        <dbReference type="ChEBI" id="CHEBI:49883"/>
    </cofactor>
</comment>
<dbReference type="InterPro" id="IPR058240">
    <property type="entry name" value="rSAM_sf"/>
</dbReference>
<dbReference type="SFLD" id="SFLDG01063">
    <property type="entry name" value="activating_enzymes__group_1"/>
    <property type="match status" value="1"/>
</dbReference>
<proteinExistence type="predicted"/>
<dbReference type="Gene3D" id="3.20.20.70">
    <property type="entry name" value="Aldolase class I"/>
    <property type="match status" value="1"/>
</dbReference>
<dbReference type="Pfam" id="PF13353">
    <property type="entry name" value="Fer4_12"/>
    <property type="match status" value="1"/>
</dbReference>
<dbReference type="SFLD" id="SFLDF00299">
    <property type="entry name" value="anaerobic_ribonucleoside-triph"/>
    <property type="match status" value="1"/>
</dbReference>
<evidence type="ECO:0000256" key="1">
    <source>
        <dbReference type="ARBA" id="ARBA00001966"/>
    </source>
</evidence>
<comment type="caution">
    <text evidence="7">The sequence shown here is derived from an EMBL/GenBank/DDBJ whole genome shotgun (WGS) entry which is preliminary data.</text>
</comment>
<evidence type="ECO:0000313" key="7">
    <source>
        <dbReference type="EMBL" id="GAA2347855.1"/>
    </source>
</evidence>
<keyword evidence="6" id="KW-0411">Iron-sulfur</keyword>
<dbReference type="PANTHER" id="PTHR30352">
    <property type="entry name" value="PYRUVATE FORMATE-LYASE-ACTIVATING ENZYME"/>
    <property type="match status" value="1"/>
</dbReference>
<reference evidence="8" key="1">
    <citation type="journal article" date="2019" name="Int. J. Syst. Evol. Microbiol.">
        <title>The Global Catalogue of Microorganisms (GCM) 10K type strain sequencing project: providing services to taxonomists for standard genome sequencing and annotation.</title>
        <authorList>
            <consortium name="The Broad Institute Genomics Platform"/>
            <consortium name="The Broad Institute Genome Sequencing Center for Infectious Disease"/>
            <person name="Wu L."/>
            <person name="Ma J."/>
        </authorList>
    </citation>
    <scope>NUCLEOTIDE SEQUENCE [LARGE SCALE GENOMIC DNA]</scope>
    <source>
        <strain evidence="8">JCM 3272</strain>
    </source>
</reference>
<keyword evidence="4" id="KW-0479">Metal-binding</keyword>
<protein>
    <submittedName>
        <fullName evidence="7">Uncharacterized protein</fullName>
    </submittedName>
</protein>
<dbReference type="RefSeq" id="WP_344613546.1">
    <property type="nucleotide sequence ID" value="NZ_BAAARV010000025.1"/>
</dbReference>
<sequence length="207" mass="22266">MTALLRVAETHPACHVLGPGSRFVVWVQGCGIGCRECVSPQWIPFEGGRDVPVAELAEQVAREAADGLTISGGEPFAQAGAVAELVARVRARRDLSVLAYTGYTIEHLRRHGSADQRRLLAALDVLVDGPYLVGRQAAVRWRGSANQRIHLLTDRHAGLAAEPDESAGLQFEVAADATVRWLGVPPVAGLRPRLEERLGLIAREAGF</sequence>